<dbReference type="OrthoDB" id="1704601at2"/>
<dbReference type="InterPro" id="IPR014717">
    <property type="entry name" value="Transl_elong_EF1B/ribsomal_bS6"/>
</dbReference>
<dbReference type="RefSeq" id="WP_073007489.1">
    <property type="nucleotide sequence ID" value="NZ_FQZO01000004.1"/>
</dbReference>
<dbReference type="AlphaFoldDB" id="A0A1M6I7T4"/>
<keyword evidence="1" id="KW-1133">Transmembrane helix</keyword>
<evidence type="ECO:0000313" key="3">
    <source>
        <dbReference type="Proteomes" id="UP000184080"/>
    </source>
</evidence>
<protein>
    <submittedName>
        <fullName evidence="2">Type IV pilus assembly protein PilO</fullName>
    </submittedName>
</protein>
<organism evidence="2 3">
    <name type="scientific">Clostridium amylolyticum</name>
    <dbReference type="NCBI Taxonomy" id="1121298"/>
    <lineage>
        <taxon>Bacteria</taxon>
        <taxon>Bacillati</taxon>
        <taxon>Bacillota</taxon>
        <taxon>Clostridia</taxon>
        <taxon>Eubacteriales</taxon>
        <taxon>Clostridiaceae</taxon>
        <taxon>Clostridium</taxon>
    </lineage>
</organism>
<gene>
    <name evidence="2" type="ORF">SAMN05444401_2682</name>
</gene>
<dbReference type="Gene3D" id="3.30.70.60">
    <property type="match status" value="1"/>
</dbReference>
<evidence type="ECO:0000256" key="1">
    <source>
        <dbReference type="SAM" id="Phobius"/>
    </source>
</evidence>
<keyword evidence="3" id="KW-1185">Reference proteome</keyword>
<evidence type="ECO:0000313" key="2">
    <source>
        <dbReference type="EMBL" id="SHJ30541.1"/>
    </source>
</evidence>
<dbReference type="Proteomes" id="UP000184080">
    <property type="component" value="Unassembled WGS sequence"/>
</dbReference>
<accession>A0A1M6I7T4</accession>
<dbReference type="EMBL" id="FQZO01000004">
    <property type="protein sequence ID" value="SHJ30541.1"/>
    <property type="molecule type" value="Genomic_DNA"/>
</dbReference>
<dbReference type="STRING" id="1121298.SAMN05444401_2682"/>
<sequence>MNLSKREKAMLIFLGALIIFVGYYKFVSTPQRNKISKLSAEKTQMKSKLDNMKLQIASIDKKQSDIKILNSKIENKTMLLYPSIEQEKIIIEIDKLLNDNKIDGNLSFSEINLEAVEVKPKEEVKKAVTSPLTAIVNEYNNLTSKGKTQAANGAPSKAKETTAANAEQIKINLSFKGTYENFNKLLESFENYNRKIAVTNLSISQNTVNEISGTAALEVFAVPKITDEDAEYMKWGYENSYGKVNPFAGGSTGVFNNTIEEASKPKAESFDFALSARGINSDLPTFMLGKAKDEGKKTYVYGDNANTEEVEIVFTKKDNNYYYKYKTSKGSYPLNYEGEGASFTPLTSEIIIKAFSSKRNNGEDKASANIKIINKTDKNITVFIEGDDKDKPRISITGDAGNVDVKRN</sequence>
<name>A0A1M6I7T4_9CLOT</name>
<keyword evidence="1" id="KW-0812">Transmembrane</keyword>
<proteinExistence type="predicted"/>
<reference evidence="2 3" key="1">
    <citation type="submission" date="2016-11" db="EMBL/GenBank/DDBJ databases">
        <authorList>
            <person name="Jaros S."/>
            <person name="Januszkiewicz K."/>
            <person name="Wedrychowicz H."/>
        </authorList>
    </citation>
    <scope>NUCLEOTIDE SEQUENCE [LARGE SCALE GENOMIC DNA]</scope>
    <source>
        <strain evidence="2 3">DSM 21864</strain>
    </source>
</reference>
<feature type="transmembrane region" description="Helical" evidence="1">
    <location>
        <begin position="9"/>
        <end position="27"/>
    </location>
</feature>
<keyword evidence="1" id="KW-0472">Membrane</keyword>